<protein>
    <recommendedName>
        <fullName evidence="1">FAD dependent oxidoreductase domain-containing protein</fullName>
    </recommendedName>
</protein>
<dbReference type="Proteomes" id="UP000094236">
    <property type="component" value="Unassembled WGS sequence"/>
</dbReference>
<dbReference type="GO" id="GO:0005737">
    <property type="term" value="C:cytoplasm"/>
    <property type="evidence" value="ECO:0007669"/>
    <property type="project" value="TreeGrafter"/>
</dbReference>
<evidence type="ECO:0000313" key="2">
    <source>
        <dbReference type="EMBL" id="ODV97473.1"/>
    </source>
</evidence>
<feature type="domain" description="FAD dependent oxidoreductase" evidence="1">
    <location>
        <begin position="41"/>
        <end position="417"/>
    </location>
</feature>
<keyword evidence="3" id="KW-1185">Reference proteome</keyword>
<dbReference type="InterPro" id="IPR006076">
    <property type="entry name" value="FAD-dep_OxRdtase"/>
</dbReference>
<proteinExistence type="predicted"/>
<sequence>MMTDSTKSYFPVSNPMISFWLSESDEFKHHRTTDFLPQEADVVIIGSGFSGASTAYYLYQDNPTPPKIVMLEARDVCSGATGRNGGHIKPDNYRGYLRHAKNFGTSNAAQLINFENKNFKEIAKLVSKENIACDLVLTRAVDVDMTPEEQQKTVDGYSAMMKNSSVENKEDIQIHFGETAKIISKVPDAETCITYPAGQIWPYKFVVALLQICIKKGMNLQSNTMVIKTSKLNNDKFLVKTSRGDILADKIVIATNAYTKAIAPEFDGKIFPIKGTCTHIVSACKSESLPYLTNTYSLRYSGSKSDYMIPRPDGSIVVGGAKKHIFPYREKFFDVVDDSNLIENTDRYFDNWLQKHFISMKSLNTVVDYAWPGILGYSNDSLPYVGESVSETNKFVIAGFHGHGMPRILLCGKAIANCIKKGTSIEDEEVPDCFKISSHRMNNNDNSLLESSLTHSFALKK</sequence>
<dbReference type="PANTHER" id="PTHR13847">
    <property type="entry name" value="SARCOSINE DEHYDROGENASE-RELATED"/>
    <property type="match status" value="1"/>
</dbReference>
<dbReference type="Pfam" id="PF01266">
    <property type="entry name" value="DAO"/>
    <property type="match status" value="1"/>
</dbReference>
<dbReference type="OrthoDB" id="429143at2759"/>
<dbReference type="InterPro" id="IPR036188">
    <property type="entry name" value="FAD/NAD-bd_sf"/>
</dbReference>
<dbReference type="Gene3D" id="3.30.9.10">
    <property type="entry name" value="D-Amino Acid Oxidase, subunit A, domain 2"/>
    <property type="match status" value="1"/>
</dbReference>
<reference evidence="3" key="1">
    <citation type="submission" date="2016-05" db="EMBL/GenBank/DDBJ databases">
        <title>Comparative genomics of biotechnologically important yeasts.</title>
        <authorList>
            <consortium name="DOE Joint Genome Institute"/>
            <person name="Riley R."/>
            <person name="Haridas S."/>
            <person name="Wolfe K.H."/>
            <person name="Lopes M.R."/>
            <person name="Hittinger C.T."/>
            <person name="Goker M."/>
            <person name="Salamov A."/>
            <person name="Wisecaver J."/>
            <person name="Long T.M."/>
            <person name="Aerts A.L."/>
            <person name="Barry K."/>
            <person name="Choi C."/>
            <person name="Clum A."/>
            <person name="Coughlan A.Y."/>
            <person name="Deshpande S."/>
            <person name="Douglass A.P."/>
            <person name="Hanson S.J."/>
            <person name="Klenk H.-P."/>
            <person name="Labutti K."/>
            <person name="Lapidus A."/>
            <person name="Lindquist E."/>
            <person name="Lipzen A."/>
            <person name="Meier-Kolthoff J.P."/>
            <person name="Ohm R.A."/>
            <person name="Otillar R.P."/>
            <person name="Pangilinan J."/>
            <person name="Peng Y."/>
            <person name="Rokas A."/>
            <person name="Rosa C.A."/>
            <person name="Scheuner C."/>
            <person name="Sibirny A.A."/>
            <person name="Slot J.C."/>
            <person name="Stielow J.B."/>
            <person name="Sun H."/>
            <person name="Kurtzman C.P."/>
            <person name="Blackwell M."/>
            <person name="Grigoriev I.V."/>
            <person name="Jeffries T.W."/>
        </authorList>
    </citation>
    <scope>NUCLEOTIDE SEQUENCE [LARGE SCALE GENOMIC DNA]</scope>
    <source>
        <strain evidence="3">NRRL Y-2460</strain>
    </source>
</reference>
<organism evidence="2 3">
    <name type="scientific">Pachysolen tannophilus NRRL Y-2460</name>
    <dbReference type="NCBI Taxonomy" id="669874"/>
    <lineage>
        <taxon>Eukaryota</taxon>
        <taxon>Fungi</taxon>
        <taxon>Dikarya</taxon>
        <taxon>Ascomycota</taxon>
        <taxon>Saccharomycotina</taxon>
        <taxon>Pichiomycetes</taxon>
        <taxon>Pachysolenaceae</taxon>
        <taxon>Pachysolen</taxon>
    </lineage>
</organism>
<gene>
    <name evidence="2" type="ORF">PACTADRAFT_139443</name>
</gene>
<evidence type="ECO:0000313" key="3">
    <source>
        <dbReference type="Proteomes" id="UP000094236"/>
    </source>
</evidence>
<evidence type="ECO:0000259" key="1">
    <source>
        <dbReference type="Pfam" id="PF01266"/>
    </source>
</evidence>
<dbReference type="SUPFAM" id="SSF51905">
    <property type="entry name" value="FAD/NAD(P)-binding domain"/>
    <property type="match status" value="1"/>
</dbReference>
<accession>A0A1E4U0C6</accession>
<dbReference type="AlphaFoldDB" id="A0A1E4U0C6"/>
<dbReference type="Gene3D" id="3.50.50.60">
    <property type="entry name" value="FAD/NAD(P)-binding domain"/>
    <property type="match status" value="1"/>
</dbReference>
<dbReference type="EMBL" id="KV454011">
    <property type="protein sequence ID" value="ODV97473.1"/>
    <property type="molecule type" value="Genomic_DNA"/>
</dbReference>
<dbReference type="STRING" id="669874.A0A1E4U0C6"/>
<name>A0A1E4U0C6_PACTA</name>
<dbReference type="PANTHER" id="PTHR13847:SF279">
    <property type="entry name" value="FAD DEPENDENT OXIDOREDUCTASE DOMAIN-CONTAINING PROTEIN-RELATED"/>
    <property type="match status" value="1"/>
</dbReference>